<feature type="domain" description="16S/18S rRNA aminocarboxypropyltransferase Tsr3 C-terminal" evidence="7">
    <location>
        <begin position="73"/>
        <end position="152"/>
    </location>
</feature>
<evidence type="ECO:0000256" key="4">
    <source>
        <dbReference type="ARBA" id="ARBA00022679"/>
    </source>
</evidence>
<reference evidence="8" key="1">
    <citation type="journal article" date="2020" name="bioRxiv">
        <title>Hybrid origin of Populus tomentosa Carr. identified through genome sequencing and phylogenomic analysis.</title>
        <authorList>
            <person name="An X."/>
            <person name="Gao K."/>
            <person name="Chen Z."/>
            <person name="Li J."/>
            <person name="Yang X."/>
            <person name="Yang X."/>
            <person name="Zhou J."/>
            <person name="Guo T."/>
            <person name="Zhao T."/>
            <person name="Huang S."/>
            <person name="Miao D."/>
            <person name="Khan W.U."/>
            <person name="Rao P."/>
            <person name="Ye M."/>
            <person name="Lei B."/>
            <person name="Liao W."/>
            <person name="Wang J."/>
            <person name="Ji L."/>
            <person name="Li Y."/>
            <person name="Guo B."/>
            <person name="Mustafa N.S."/>
            <person name="Li S."/>
            <person name="Yun Q."/>
            <person name="Keller S.R."/>
            <person name="Mao J."/>
            <person name="Zhang R."/>
            <person name="Strauss S.H."/>
        </authorList>
    </citation>
    <scope>NUCLEOTIDE SEQUENCE</scope>
    <source>
        <strain evidence="8">GM15</strain>
        <tissue evidence="8">Leaf</tissue>
    </source>
</reference>
<protein>
    <recommendedName>
        <fullName evidence="7">16S/18S rRNA aminocarboxypropyltransferase Tsr3 C-terminal domain-containing protein</fullName>
    </recommendedName>
</protein>
<dbReference type="AlphaFoldDB" id="A0A8X8CUP9"/>
<accession>A0A8X8CUP9</accession>
<name>A0A8X8CUP9_POPTO</name>
<evidence type="ECO:0000256" key="1">
    <source>
        <dbReference type="ARBA" id="ARBA00022490"/>
    </source>
</evidence>
<evidence type="ECO:0000256" key="6">
    <source>
        <dbReference type="SAM" id="MobiDB-lite"/>
    </source>
</evidence>
<evidence type="ECO:0000256" key="2">
    <source>
        <dbReference type="ARBA" id="ARBA00022517"/>
    </source>
</evidence>
<comment type="caution">
    <text evidence="8">The sequence shown here is derived from an EMBL/GenBank/DDBJ whole genome shotgun (WGS) entry which is preliminary data.</text>
</comment>
<evidence type="ECO:0000256" key="5">
    <source>
        <dbReference type="ARBA" id="ARBA00022691"/>
    </source>
</evidence>
<dbReference type="InterPro" id="IPR022968">
    <property type="entry name" value="Tsr3-like"/>
</dbReference>
<keyword evidence="2" id="KW-0690">Ribosome biogenesis</keyword>
<gene>
    <name evidence="8" type="ORF">POTOM_028486</name>
</gene>
<organism evidence="8 9">
    <name type="scientific">Populus tomentosa</name>
    <name type="common">Chinese white poplar</name>
    <dbReference type="NCBI Taxonomy" id="118781"/>
    <lineage>
        <taxon>Eukaryota</taxon>
        <taxon>Viridiplantae</taxon>
        <taxon>Streptophyta</taxon>
        <taxon>Embryophyta</taxon>
        <taxon>Tracheophyta</taxon>
        <taxon>Spermatophyta</taxon>
        <taxon>Magnoliopsida</taxon>
        <taxon>eudicotyledons</taxon>
        <taxon>Gunneridae</taxon>
        <taxon>Pentapetalae</taxon>
        <taxon>rosids</taxon>
        <taxon>fabids</taxon>
        <taxon>Malpighiales</taxon>
        <taxon>Salicaceae</taxon>
        <taxon>Saliceae</taxon>
        <taxon>Populus</taxon>
    </lineage>
</organism>
<proteinExistence type="predicted"/>
<keyword evidence="9" id="KW-1185">Reference proteome</keyword>
<dbReference type="GO" id="GO:0106388">
    <property type="term" value="F:rRNA small subunit aminocarboxypropyltransferase activity"/>
    <property type="evidence" value="ECO:0007669"/>
    <property type="project" value="InterPro"/>
</dbReference>
<dbReference type="PANTHER" id="PTHR20426">
    <property type="entry name" value="RIBOSOME BIOGENESIS PROTEIN TSR3 HOMOLOG"/>
    <property type="match status" value="1"/>
</dbReference>
<dbReference type="EMBL" id="JAAWWB010000014">
    <property type="protein sequence ID" value="KAG6767289.1"/>
    <property type="molecule type" value="Genomic_DNA"/>
</dbReference>
<dbReference type="PANTHER" id="PTHR20426:SF0">
    <property type="entry name" value="18S RRNA AMINOCARBOXYPROPYLTRANSFERASE"/>
    <property type="match status" value="1"/>
</dbReference>
<dbReference type="Pfam" id="PF04034">
    <property type="entry name" value="Ribo_biogen_C"/>
    <property type="match status" value="1"/>
</dbReference>
<evidence type="ECO:0000256" key="3">
    <source>
        <dbReference type="ARBA" id="ARBA00022552"/>
    </source>
</evidence>
<keyword evidence="3" id="KW-0698">rRNA processing</keyword>
<keyword evidence="4" id="KW-0808">Transferase</keyword>
<dbReference type="GO" id="GO:0030490">
    <property type="term" value="P:maturation of SSU-rRNA"/>
    <property type="evidence" value="ECO:0007669"/>
    <property type="project" value="TreeGrafter"/>
</dbReference>
<feature type="region of interest" description="Disordered" evidence="6">
    <location>
        <begin position="186"/>
        <end position="226"/>
    </location>
</feature>
<dbReference type="InterPro" id="IPR007177">
    <property type="entry name" value="Tsr3_C"/>
</dbReference>
<evidence type="ECO:0000259" key="7">
    <source>
        <dbReference type="Pfam" id="PF04034"/>
    </source>
</evidence>
<evidence type="ECO:0000313" key="9">
    <source>
        <dbReference type="Proteomes" id="UP000886885"/>
    </source>
</evidence>
<dbReference type="Proteomes" id="UP000886885">
    <property type="component" value="Chromosome 7D"/>
</dbReference>
<keyword evidence="5" id="KW-0949">S-adenosyl-L-methionine</keyword>
<keyword evidence="1" id="KW-0963">Cytoplasm</keyword>
<sequence length="226" mass="24957">MGLACPGVASPKYRGLGCGGFKGFHRYHISLRHPKLKLSKLREHLLLWFTRELSRLMPNLGITVLYFSYHFSVCSPVGSHCVSREDYSLIERKGLAVVDCSWACLGDLSPVKLRCASPCLLPWLVAANPVNYGRPCQLFCAEALSAALIIWELLKAYTECGNSAEIISVQNAWLCQQNQVPKAVSDAKGGEISENEGTSGDSQDGLPPLERNMNHLIFQESEDESE</sequence>
<dbReference type="OrthoDB" id="10262062at2759"/>
<evidence type="ECO:0000313" key="8">
    <source>
        <dbReference type="EMBL" id="KAG6767289.1"/>
    </source>
</evidence>